<evidence type="ECO:0000313" key="2">
    <source>
        <dbReference type="EMBL" id="MCB5199023.1"/>
    </source>
</evidence>
<dbReference type="RefSeq" id="WP_226747853.1">
    <property type="nucleotide sequence ID" value="NZ_JAJATZ010000003.1"/>
</dbReference>
<protein>
    <recommendedName>
        <fullName evidence="4">Transcriptional regulator</fullName>
    </recommendedName>
</protein>
<proteinExistence type="predicted"/>
<organism evidence="2 3">
    <name type="scientific">Loktanella gaetbuli</name>
    <dbReference type="NCBI Taxonomy" id="2881335"/>
    <lineage>
        <taxon>Bacteria</taxon>
        <taxon>Pseudomonadati</taxon>
        <taxon>Pseudomonadota</taxon>
        <taxon>Alphaproteobacteria</taxon>
        <taxon>Rhodobacterales</taxon>
        <taxon>Roseobacteraceae</taxon>
        <taxon>Loktanella</taxon>
    </lineage>
</organism>
<reference evidence="2" key="1">
    <citation type="submission" date="2021-10" db="EMBL/GenBank/DDBJ databases">
        <title>Loktanella gaetbuli sp. nov., isolated from a tidal flat.</title>
        <authorList>
            <person name="Park S."/>
            <person name="Yoon J.-H."/>
        </authorList>
    </citation>
    <scope>NUCLEOTIDE SEQUENCE</scope>
    <source>
        <strain evidence="2">TSTF-M6</strain>
    </source>
</reference>
<accession>A0ABS8BTH0</accession>
<gene>
    <name evidence="2" type="ORF">LGQ03_07205</name>
</gene>
<feature type="compositionally biased region" description="Basic and acidic residues" evidence="1">
    <location>
        <begin position="33"/>
        <end position="46"/>
    </location>
</feature>
<evidence type="ECO:0000256" key="1">
    <source>
        <dbReference type="SAM" id="MobiDB-lite"/>
    </source>
</evidence>
<evidence type="ECO:0008006" key="4">
    <source>
        <dbReference type="Google" id="ProtNLM"/>
    </source>
</evidence>
<keyword evidence="3" id="KW-1185">Reference proteome</keyword>
<sequence>MSKDTVRMKALMTLASIKKKRSEEFDAAPQQARDLEQAGRAERVKVADAATGKAVRQDSRK</sequence>
<dbReference type="EMBL" id="JAJATZ010000003">
    <property type="protein sequence ID" value="MCB5199023.1"/>
    <property type="molecule type" value="Genomic_DNA"/>
</dbReference>
<comment type="caution">
    <text evidence="2">The sequence shown here is derived from an EMBL/GenBank/DDBJ whole genome shotgun (WGS) entry which is preliminary data.</text>
</comment>
<evidence type="ECO:0000313" key="3">
    <source>
        <dbReference type="Proteomes" id="UP001138961"/>
    </source>
</evidence>
<name>A0ABS8BTH0_9RHOB</name>
<dbReference type="Proteomes" id="UP001138961">
    <property type="component" value="Unassembled WGS sequence"/>
</dbReference>
<feature type="region of interest" description="Disordered" evidence="1">
    <location>
        <begin position="21"/>
        <end position="61"/>
    </location>
</feature>